<dbReference type="SMART" id="SM00387">
    <property type="entry name" value="HATPase_c"/>
    <property type="match status" value="1"/>
</dbReference>
<dbReference type="OrthoDB" id="5769716at2"/>
<comment type="caution">
    <text evidence="2">The sequence shown here is derived from an EMBL/GenBank/DDBJ whole genome shotgun (WGS) entry which is preliminary data.</text>
</comment>
<proteinExistence type="predicted"/>
<evidence type="ECO:0000259" key="1">
    <source>
        <dbReference type="SMART" id="SM00387"/>
    </source>
</evidence>
<dbReference type="Proteomes" id="UP000325255">
    <property type="component" value="Unassembled WGS sequence"/>
</dbReference>
<dbReference type="Pfam" id="PF02518">
    <property type="entry name" value="HATPase_c"/>
    <property type="match status" value="1"/>
</dbReference>
<evidence type="ECO:0000313" key="3">
    <source>
        <dbReference type="Proteomes" id="UP000325255"/>
    </source>
</evidence>
<dbReference type="CDD" id="cd16934">
    <property type="entry name" value="HATPase_RsbT-like"/>
    <property type="match status" value="1"/>
</dbReference>
<protein>
    <submittedName>
        <fullName evidence="2">Anti-sigma regulatory factor</fullName>
    </submittedName>
</protein>
<feature type="domain" description="Histidine kinase/HSP90-like ATPase" evidence="1">
    <location>
        <begin position="35"/>
        <end position="134"/>
    </location>
</feature>
<name>A0A5M6J014_9PROT</name>
<dbReference type="InterPro" id="IPR036890">
    <property type="entry name" value="HATPase_C_sf"/>
</dbReference>
<keyword evidence="3" id="KW-1185">Reference proteome</keyword>
<dbReference type="AlphaFoldDB" id="A0A5M6J014"/>
<dbReference type="EMBL" id="VWPK01000004">
    <property type="protein sequence ID" value="KAA5613936.1"/>
    <property type="molecule type" value="Genomic_DNA"/>
</dbReference>
<accession>A0A5M6J014</accession>
<dbReference type="Gene3D" id="3.30.565.10">
    <property type="entry name" value="Histidine kinase-like ATPase, C-terminal domain"/>
    <property type="match status" value="1"/>
</dbReference>
<reference evidence="2 3" key="1">
    <citation type="submission" date="2019-09" db="EMBL/GenBank/DDBJ databases">
        <title>Genome sequence of Rhodovastum atsumiense, a diverse member of the Acetobacteraceae family of non-sulfur purple photosynthetic bacteria.</title>
        <authorList>
            <person name="Meyer T."/>
            <person name="Kyndt J."/>
        </authorList>
    </citation>
    <scope>NUCLEOTIDE SEQUENCE [LARGE SCALE GENOMIC DNA]</scope>
    <source>
        <strain evidence="2 3">DSM 21279</strain>
    </source>
</reference>
<organism evidence="2 3">
    <name type="scientific">Rhodovastum atsumiense</name>
    <dbReference type="NCBI Taxonomy" id="504468"/>
    <lineage>
        <taxon>Bacteria</taxon>
        <taxon>Pseudomonadati</taxon>
        <taxon>Pseudomonadota</taxon>
        <taxon>Alphaproteobacteria</taxon>
        <taxon>Acetobacterales</taxon>
        <taxon>Acetobacteraceae</taxon>
        <taxon>Rhodovastum</taxon>
    </lineage>
</organism>
<dbReference type="SUPFAM" id="SSF55874">
    <property type="entry name" value="ATPase domain of HSP90 chaperone/DNA topoisomerase II/histidine kinase"/>
    <property type="match status" value="1"/>
</dbReference>
<sequence>MPFAAEPVPILAASDLVEVRRRVIAAARALDLGLLEQTKLVTAASELTRNMLQYAKCGRMLLEAVDEPARRGVRLVFEDEGPGIADLERAMQDGYSTGKGMGLGLPGTRRLAHEFTIETAPGHGTRVIIVMWKR</sequence>
<dbReference type="InterPro" id="IPR003594">
    <property type="entry name" value="HATPase_dom"/>
</dbReference>
<dbReference type="RefSeq" id="WP_150039320.1">
    <property type="nucleotide sequence ID" value="NZ_OW485601.1"/>
</dbReference>
<gene>
    <name evidence="2" type="ORF">F1189_03850</name>
</gene>
<evidence type="ECO:0000313" key="2">
    <source>
        <dbReference type="EMBL" id="KAA5613936.1"/>
    </source>
</evidence>